<comment type="caution">
    <text evidence="2">The sequence shown here is derived from an EMBL/GenBank/DDBJ whole genome shotgun (WGS) entry which is preliminary data.</text>
</comment>
<evidence type="ECO:0000313" key="3">
    <source>
        <dbReference type="Proteomes" id="UP000197446"/>
    </source>
</evidence>
<keyword evidence="3" id="KW-1185">Reference proteome</keyword>
<reference evidence="2 3" key="1">
    <citation type="journal article" date="2007" name="Int. J. Syst. Evol. Microbiol.">
        <title>Description of Pelomonas aquatica sp. nov. and Pelomonas puraquae sp. nov., isolated from industrial and haemodialysis water.</title>
        <authorList>
            <person name="Gomila M."/>
            <person name="Bowien B."/>
            <person name="Falsen E."/>
            <person name="Moore E.R."/>
            <person name="Lalucat J."/>
        </authorList>
    </citation>
    <scope>NUCLEOTIDE SEQUENCE [LARGE SCALE GENOMIC DNA]</scope>
    <source>
        <strain evidence="2 3">CCUG 52769</strain>
    </source>
</reference>
<dbReference type="Proteomes" id="UP000197446">
    <property type="component" value="Unassembled WGS sequence"/>
</dbReference>
<dbReference type="NCBIfam" id="TIGR02595">
    <property type="entry name" value="PEP_CTERM"/>
    <property type="match status" value="1"/>
</dbReference>
<proteinExistence type="predicted"/>
<dbReference type="InterPro" id="IPR013424">
    <property type="entry name" value="Ice-binding_C"/>
</dbReference>
<dbReference type="OrthoDB" id="8900968at2"/>
<dbReference type="AlphaFoldDB" id="A0A254NK13"/>
<evidence type="ECO:0000313" key="2">
    <source>
        <dbReference type="EMBL" id="OWR05398.1"/>
    </source>
</evidence>
<feature type="domain" description="Ice-binding protein C-terminal" evidence="1">
    <location>
        <begin position="238"/>
        <end position="262"/>
    </location>
</feature>
<dbReference type="Gene3D" id="2.60.120.260">
    <property type="entry name" value="Galactose-binding domain-like"/>
    <property type="match status" value="1"/>
</dbReference>
<name>A0A254NK13_9BURK</name>
<evidence type="ECO:0000259" key="1">
    <source>
        <dbReference type="Pfam" id="PF07589"/>
    </source>
</evidence>
<protein>
    <recommendedName>
        <fullName evidence="1">Ice-binding protein C-terminal domain-containing protein</fullName>
    </recommendedName>
</protein>
<gene>
    <name evidence="2" type="ORF">CDO81_02745</name>
</gene>
<dbReference type="Pfam" id="PF07589">
    <property type="entry name" value="PEP-CTERM"/>
    <property type="match status" value="1"/>
</dbReference>
<sequence>MVRRTESDFRKRFQFGGPRCSRGAVITGPPEPVLPPETPGDKMHHLRIAAALAAALLAGSVGATTTNGFANGGFEQAGLSGQIAAGWLTAATSSPASRSTDAHSGNYSLLLSAPNGFDASIALQDSVGHGGLAPLGAAIVGDRPWLSFWAKGDASTTGNAFVKLQYFGSNGNLLALEQQFQSLINPTSWSLVSFQAAAIPAGTTALFLEIGTAVGPLLDGRPNAVLVDDLQLTLTTAPVPEPTSTALLLAGLAGVAAIARRRA</sequence>
<dbReference type="EMBL" id="NISI01000001">
    <property type="protein sequence ID" value="OWR05398.1"/>
    <property type="molecule type" value="Genomic_DNA"/>
</dbReference>
<organism evidence="2 3">
    <name type="scientific">Roseateles puraquae</name>
    <dbReference type="NCBI Taxonomy" id="431059"/>
    <lineage>
        <taxon>Bacteria</taxon>
        <taxon>Pseudomonadati</taxon>
        <taxon>Pseudomonadota</taxon>
        <taxon>Betaproteobacteria</taxon>
        <taxon>Burkholderiales</taxon>
        <taxon>Sphaerotilaceae</taxon>
        <taxon>Roseateles</taxon>
    </lineage>
</organism>
<accession>A0A254NK13</accession>